<protein>
    <submittedName>
        <fullName evidence="2">Uncharacterized protein</fullName>
    </submittedName>
</protein>
<gene>
    <name evidence="2" type="ORF">LVIROSA_LOCUS13519</name>
</gene>
<sequence>MNWAGQILYHIPHSSSNLYSFVADSALDDGDKEDDLYDHAPPLEGDGDHDDGDYDYAPAESEGDGDDDDYCEYALAA</sequence>
<reference evidence="2 3" key="1">
    <citation type="submission" date="2022-01" db="EMBL/GenBank/DDBJ databases">
        <authorList>
            <person name="Xiong W."/>
            <person name="Schranz E."/>
        </authorList>
    </citation>
    <scope>NUCLEOTIDE SEQUENCE [LARGE SCALE GENOMIC DNA]</scope>
</reference>
<comment type="caution">
    <text evidence="2">The sequence shown here is derived from an EMBL/GenBank/DDBJ whole genome shotgun (WGS) entry which is preliminary data.</text>
</comment>
<dbReference type="AlphaFoldDB" id="A0AAU9MJN0"/>
<feature type="region of interest" description="Disordered" evidence="1">
    <location>
        <begin position="30"/>
        <end position="69"/>
    </location>
</feature>
<proteinExistence type="predicted"/>
<evidence type="ECO:0000313" key="3">
    <source>
        <dbReference type="Proteomes" id="UP001157418"/>
    </source>
</evidence>
<accession>A0AAU9MJN0</accession>
<keyword evidence="3" id="KW-1185">Reference proteome</keyword>
<organism evidence="2 3">
    <name type="scientific">Lactuca virosa</name>
    <dbReference type="NCBI Taxonomy" id="75947"/>
    <lineage>
        <taxon>Eukaryota</taxon>
        <taxon>Viridiplantae</taxon>
        <taxon>Streptophyta</taxon>
        <taxon>Embryophyta</taxon>
        <taxon>Tracheophyta</taxon>
        <taxon>Spermatophyta</taxon>
        <taxon>Magnoliopsida</taxon>
        <taxon>eudicotyledons</taxon>
        <taxon>Gunneridae</taxon>
        <taxon>Pentapetalae</taxon>
        <taxon>asterids</taxon>
        <taxon>campanulids</taxon>
        <taxon>Asterales</taxon>
        <taxon>Asteraceae</taxon>
        <taxon>Cichorioideae</taxon>
        <taxon>Cichorieae</taxon>
        <taxon>Lactucinae</taxon>
        <taxon>Lactuca</taxon>
    </lineage>
</organism>
<dbReference type="Proteomes" id="UP001157418">
    <property type="component" value="Unassembled WGS sequence"/>
</dbReference>
<name>A0AAU9MJN0_9ASTR</name>
<evidence type="ECO:0000313" key="2">
    <source>
        <dbReference type="EMBL" id="CAH1426440.1"/>
    </source>
</evidence>
<dbReference type="EMBL" id="CAKMRJ010002223">
    <property type="protein sequence ID" value="CAH1426440.1"/>
    <property type="molecule type" value="Genomic_DNA"/>
</dbReference>
<feature type="compositionally biased region" description="Acidic residues" evidence="1">
    <location>
        <begin position="45"/>
        <end position="54"/>
    </location>
</feature>
<evidence type="ECO:0000256" key="1">
    <source>
        <dbReference type="SAM" id="MobiDB-lite"/>
    </source>
</evidence>